<dbReference type="Pfam" id="PF02606">
    <property type="entry name" value="LpxK"/>
    <property type="match status" value="1"/>
</dbReference>
<keyword evidence="7 13" id="KW-0808">Transferase</keyword>
<dbReference type="OrthoDB" id="9789797at2"/>
<keyword evidence="15" id="KW-1185">Reference proteome</keyword>
<dbReference type="SUPFAM" id="SSF52540">
    <property type="entry name" value="P-loop containing nucleoside triphosphate hydrolases"/>
    <property type="match status" value="1"/>
</dbReference>
<evidence type="ECO:0000256" key="13">
    <source>
        <dbReference type="HAMAP-Rule" id="MF_00409"/>
    </source>
</evidence>
<dbReference type="EMBL" id="ABZS01000132">
    <property type="protein sequence ID" value="EEP60209.1"/>
    <property type="molecule type" value="Genomic_DNA"/>
</dbReference>
<dbReference type="UniPathway" id="UPA00359">
    <property type="reaction ID" value="UER00482"/>
</dbReference>
<evidence type="ECO:0000256" key="9">
    <source>
        <dbReference type="ARBA" id="ARBA00022777"/>
    </source>
</evidence>
<dbReference type="InterPro" id="IPR027417">
    <property type="entry name" value="P-loop_NTPase"/>
</dbReference>
<evidence type="ECO:0000256" key="6">
    <source>
        <dbReference type="ARBA" id="ARBA00022556"/>
    </source>
</evidence>
<dbReference type="NCBIfam" id="TIGR00682">
    <property type="entry name" value="lpxK"/>
    <property type="match status" value="1"/>
</dbReference>
<comment type="similarity">
    <text evidence="13">Belongs to the LpxK family.</text>
</comment>
<keyword evidence="6 13" id="KW-0441">Lipid A biosynthesis</keyword>
<dbReference type="GO" id="GO:0009244">
    <property type="term" value="P:lipopolysaccharide core region biosynthetic process"/>
    <property type="evidence" value="ECO:0007669"/>
    <property type="project" value="TreeGrafter"/>
</dbReference>
<evidence type="ECO:0000313" key="14">
    <source>
        <dbReference type="EMBL" id="EEP60209.1"/>
    </source>
</evidence>
<dbReference type="PANTHER" id="PTHR42724">
    <property type="entry name" value="TETRAACYLDISACCHARIDE 4'-KINASE"/>
    <property type="match status" value="1"/>
</dbReference>
<dbReference type="GO" id="GO:0005524">
    <property type="term" value="F:ATP binding"/>
    <property type="evidence" value="ECO:0007669"/>
    <property type="project" value="UniProtKB-UniRule"/>
</dbReference>
<evidence type="ECO:0000256" key="11">
    <source>
        <dbReference type="ARBA" id="ARBA00023098"/>
    </source>
</evidence>
<gene>
    <name evidence="13 14" type="primary">lpxK</name>
    <name evidence="14" type="ORF">SULYE_1295</name>
</gene>
<dbReference type="HAMAP" id="MF_00409">
    <property type="entry name" value="LpxK"/>
    <property type="match status" value="1"/>
</dbReference>
<evidence type="ECO:0000313" key="15">
    <source>
        <dbReference type="Proteomes" id="UP000005540"/>
    </source>
</evidence>
<evidence type="ECO:0000256" key="2">
    <source>
        <dbReference type="ARBA" id="ARBA00004870"/>
    </source>
</evidence>
<dbReference type="InterPro" id="IPR003758">
    <property type="entry name" value="LpxK"/>
</dbReference>
<dbReference type="RefSeq" id="WP_007547533.1">
    <property type="nucleotide sequence ID" value="NZ_ABZS01000132.1"/>
</dbReference>
<evidence type="ECO:0000256" key="3">
    <source>
        <dbReference type="ARBA" id="ARBA00012071"/>
    </source>
</evidence>
<organism evidence="14 15">
    <name type="scientific">Sulfurihydrogenibium yellowstonense SS-5</name>
    <dbReference type="NCBI Taxonomy" id="432331"/>
    <lineage>
        <taxon>Bacteria</taxon>
        <taxon>Pseudomonadati</taxon>
        <taxon>Aquificota</taxon>
        <taxon>Aquificia</taxon>
        <taxon>Aquificales</taxon>
        <taxon>Hydrogenothermaceae</taxon>
        <taxon>Sulfurihydrogenibium</taxon>
    </lineage>
</organism>
<keyword evidence="11 13" id="KW-0443">Lipid metabolism</keyword>
<reference evidence="14 15" key="1">
    <citation type="submission" date="2009-04" db="EMBL/GenBank/DDBJ databases">
        <authorList>
            <person name="Reysenbach A.-L."/>
            <person name="Heidelberg J.F."/>
            <person name="Nelson W.C."/>
        </authorList>
    </citation>
    <scope>NUCLEOTIDE SEQUENCE [LARGE SCALE GENOMIC DNA]</scope>
    <source>
        <strain evidence="14 15">SS-5</strain>
    </source>
</reference>
<sequence>MFRNLLYPLSVIYWTIASLRRFLYEKSIIKKKRLPKPVISVGNLSVGGTGKTPIAITISKYLQNQGFKVAVLSRGYKRKSKEEIIKCDNTLNAETCGDEPFLMVKKGIDVFVGKDRYKSGMYALKIKDYDFFILDDGFQHFQLFRDFNILVVDAGKPFWKDKILPVGNLREPKSFYKYADVFLITRYKGQADVIDKLKEFGKPFFITQERFDGLIDLDNNKIDFSFLKGKKVSVISGLGNNLQFFNLVKSLSKQYDFIVEEFINLPDHFDYKNFKFDLNKTYITTEKDLVKINQKNVYAVSYEILISEEFYKFMMERIHAGAKSD</sequence>
<dbReference type="EC" id="2.7.1.130" evidence="3 13"/>
<comment type="catalytic activity">
    <reaction evidence="13">
        <text>a lipid A disaccharide + ATP = a lipid IVA + ADP + H(+)</text>
        <dbReference type="Rhea" id="RHEA:67840"/>
        <dbReference type="ChEBI" id="CHEBI:15378"/>
        <dbReference type="ChEBI" id="CHEBI:30616"/>
        <dbReference type="ChEBI" id="CHEBI:176343"/>
        <dbReference type="ChEBI" id="CHEBI:176425"/>
        <dbReference type="ChEBI" id="CHEBI:456216"/>
        <dbReference type="EC" id="2.7.1.130"/>
    </reaction>
</comment>
<comment type="pathway">
    <text evidence="2 13">Glycolipid biosynthesis; lipid IV(A) biosynthesis; lipid IV(A) from (3R)-3-hydroxytetradecanoyl-[acyl-carrier-protein] and UDP-N-acetyl-alpha-D-glucosamine: step 6/6.</text>
</comment>
<comment type="caution">
    <text evidence="14">The sequence shown here is derived from an EMBL/GenBank/DDBJ whole genome shotgun (WGS) entry which is preliminary data.</text>
</comment>
<proteinExistence type="inferred from homology"/>
<dbReference type="GO" id="GO:0009245">
    <property type="term" value="P:lipid A biosynthetic process"/>
    <property type="evidence" value="ECO:0007669"/>
    <property type="project" value="UniProtKB-UniRule"/>
</dbReference>
<feature type="binding site" evidence="13">
    <location>
        <begin position="45"/>
        <end position="52"/>
    </location>
    <ligand>
        <name>ATP</name>
        <dbReference type="ChEBI" id="CHEBI:30616"/>
    </ligand>
</feature>
<dbReference type="PANTHER" id="PTHR42724:SF1">
    <property type="entry name" value="TETRAACYLDISACCHARIDE 4'-KINASE, MITOCHONDRIAL-RELATED"/>
    <property type="match status" value="1"/>
</dbReference>
<dbReference type="GO" id="GO:0009029">
    <property type="term" value="F:lipid-A 4'-kinase activity"/>
    <property type="evidence" value="ECO:0007669"/>
    <property type="project" value="UniProtKB-UniRule"/>
</dbReference>
<evidence type="ECO:0000256" key="1">
    <source>
        <dbReference type="ARBA" id="ARBA00002274"/>
    </source>
</evidence>
<keyword evidence="10 13" id="KW-0067">ATP-binding</keyword>
<keyword evidence="5 13" id="KW-0444">Lipid biosynthesis</keyword>
<keyword evidence="9 13" id="KW-0418">Kinase</keyword>
<evidence type="ECO:0000256" key="12">
    <source>
        <dbReference type="ARBA" id="ARBA00029757"/>
    </source>
</evidence>
<evidence type="ECO:0000256" key="5">
    <source>
        <dbReference type="ARBA" id="ARBA00022516"/>
    </source>
</evidence>
<evidence type="ECO:0000256" key="10">
    <source>
        <dbReference type="ARBA" id="ARBA00022840"/>
    </source>
</evidence>
<dbReference type="Proteomes" id="UP000005540">
    <property type="component" value="Unassembled WGS sequence"/>
</dbReference>
<evidence type="ECO:0000256" key="7">
    <source>
        <dbReference type="ARBA" id="ARBA00022679"/>
    </source>
</evidence>
<keyword evidence="8 13" id="KW-0547">Nucleotide-binding</keyword>
<evidence type="ECO:0000256" key="8">
    <source>
        <dbReference type="ARBA" id="ARBA00022741"/>
    </source>
</evidence>
<dbReference type="GO" id="GO:0005886">
    <property type="term" value="C:plasma membrane"/>
    <property type="evidence" value="ECO:0007669"/>
    <property type="project" value="TreeGrafter"/>
</dbReference>
<name>C4FL41_9AQUI</name>
<comment type="function">
    <text evidence="1 13">Transfers the gamma-phosphate of ATP to the 4'-position of a tetraacyldisaccharide 1-phosphate intermediate (termed DS-1-P) to form tetraacyldisaccharide 1,4'-bis-phosphate (lipid IVA).</text>
</comment>
<accession>C4FL41</accession>
<evidence type="ECO:0000256" key="4">
    <source>
        <dbReference type="ARBA" id="ARBA00016436"/>
    </source>
</evidence>
<dbReference type="AlphaFoldDB" id="C4FL41"/>
<protein>
    <recommendedName>
        <fullName evidence="4 13">Tetraacyldisaccharide 4'-kinase</fullName>
        <ecNumber evidence="3 13">2.7.1.130</ecNumber>
    </recommendedName>
    <alternativeName>
        <fullName evidence="12 13">Lipid A 4'-kinase</fullName>
    </alternativeName>
</protein>